<dbReference type="PANTHER" id="PTHR28106:SF1">
    <property type="entry name" value="MITOCHONDRIAL ATPASE COMPLEX SUBUNIT ATP10"/>
    <property type="match status" value="1"/>
</dbReference>
<keyword evidence="2" id="KW-1185">Reference proteome</keyword>
<accession>A0AAW2Z052</accession>
<dbReference type="Pfam" id="PF05176">
    <property type="entry name" value="ATP-synt_10"/>
    <property type="match status" value="1"/>
</dbReference>
<proteinExistence type="predicted"/>
<protein>
    <submittedName>
        <fullName evidence="1">Mitochondrial ATPase complex subunit ATP10</fullName>
    </submittedName>
</protein>
<gene>
    <name evidence="1" type="ORF">AKO1_014362</name>
</gene>
<dbReference type="GO" id="GO:0005743">
    <property type="term" value="C:mitochondrial inner membrane"/>
    <property type="evidence" value="ECO:0007669"/>
    <property type="project" value="TreeGrafter"/>
</dbReference>
<dbReference type="InterPro" id="IPR007849">
    <property type="entry name" value="ATP10"/>
</dbReference>
<dbReference type="Proteomes" id="UP001431209">
    <property type="component" value="Unassembled WGS sequence"/>
</dbReference>
<sequence length="274" mass="30954">MLLRRVSAISCGRCYGILHDLGLFRKETRIVPPSSSDEEGETFVDYREKFNQTDFTQDKRQVENVTLSPNIEGKLFTALPVVIPASDSLQFPHFGDSRTLRGVNVNIPQYVTQNRIKATLVILRYSAIGAPHADKWTEIFLKKFPTATGIIKSDGTSNGTDSDEEMNFPPGQKGVQILDVHAVEQLSIHVVRAIIDRFIRRNTPEHRRSHTVTTYKPNSVIGNYKQVLNISDLQTCYVFLLDKKARVRWRAVGYPTETEGEMLLQLASKMISSS</sequence>
<reference evidence="1 2" key="1">
    <citation type="submission" date="2024-03" db="EMBL/GenBank/DDBJ databases">
        <title>The Acrasis kona genome and developmental transcriptomes reveal deep origins of eukaryotic multicellular pathways.</title>
        <authorList>
            <person name="Sheikh S."/>
            <person name="Fu C.-J."/>
            <person name="Brown M.W."/>
            <person name="Baldauf S.L."/>
        </authorList>
    </citation>
    <scope>NUCLEOTIDE SEQUENCE [LARGE SCALE GENOMIC DNA]</scope>
    <source>
        <strain evidence="1 2">ATCC MYA-3509</strain>
    </source>
</reference>
<comment type="caution">
    <text evidence="1">The sequence shown here is derived from an EMBL/GenBank/DDBJ whole genome shotgun (WGS) entry which is preliminary data.</text>
</comment>
<name>A0AAW2Z052_9EUKA</name>
<dbReference type="AlphaFoldDB" id="A0AAW2Z052"/>
<evidence type="ECO:0000313" key="1">
    <source>
        <dbReference type="EMBL" id="KAL0482629.1"/>
    </source>
</evidence>
<evidence type="ECO:0000313" key="2">
    <source>
        <dbReference type="Proteomes" id="UP001431209"/>
    </source>
</evidence>
<dbReference type="PANTHER" id="PTHR28106">
    <property type="entry name" value="MITOCHONDRIAL ATPASE COMPLEX SUBUNIT ATP10"/>
    <property type="match status" value="1"/>
</dbReference>
<dbReference type="GO" id="GO:0033615">
    <property type="term" value="P:mitochondrial proton-transporting ATP synthase complex assembly"/>
    <property type="evidence" value="ECO:0007669"/>
    <property type="project" value="TreeGrafter"/>
</dbReference>
<organism evidence="1 2">
    <name type="scientific">Acrasis kona</name>
    <dbReference type="NCBI Taxonomy" id="1008807"/>
    <lineage>
        <taxon>Eukaryota</taxon>
        <taxon>Discoba</taxon>
        <taxon>Heterolobosea</taxon>
        <taxon>Tetramitia</taxon>
        <taxon>Eutetramitia</taxon>
        <taxon>Acrasidae</taxon>
        <taxon>Acrasis</taxon>
    </lineage>
</organism>
<dbReference type="EMBL" id="JAOPGA020000879">
    <property type="protein sequence ID" value="KAL0482629.1"/>
    <property type="molecule type" value="Genomic_DNA"/>
</dbReference>